<feature type="region of interest" description="Disordered" evidence="1">
    <location>
        <begin position="344"/>
        <end position="364"/>
    </location>
</feature>
<dbReference type="OrthoDB" id="365981at2759"/>
<dbReference type="GO" id="GO:0005664">
    <property type="term" value="C:nuclear origin of replication recognition complex"/>
    <property type="evidence" value="ECO:0007669"/>
    <property type="project" value="TreeGrafter"/>
</dbReference>
<proteinExistence type="predicted"/>
<name>A0A286UDI9_9AGAM</name>
<dbReference type="GO" id="GO:0003688">
    <property type="term" value="F:DNA replication origin binding"/>
    <property type="evidence" value="ECO:0007669"/>
    <property type="project" value="TreeGrafter"/>
</dbReference>
<dbReference type="InterPro" id="IPR020796">
    <property type="entry name" value="ORC5"/>
</dbReference>
<evidence type="ECO:0000313" key="4">
    <source>
        <dbReference type="Proteomes" id="UP000217199"/>
    </source>
</evidence>
<keyword evidence="4" id="KW-1185">Reference proteome</keyword>
<evidence type="ECO:0000256" key="1">
    <source>
        <dbReference type="SAM" id="MobiDB-lite"/>
    </source>
</evidence>
<dbReference type="GO" id="GO:0006270">
    <property type="term" value="P:DNA replication initiation"/>
    <property type="evidence" value="ECO:0007669"/>
    <property type="project" value="TreeGrafter"/>
</dbReference>
<accession>A0A286UDI9</accession>
<feature type="domain" description="Origin recognition complex subunit 5 C-terminal" evidence="2">
    <location>
        <begin position="313"/>
        <end position="484"/>
    </location>
</feature>
<evidence type="ECO:0000313" key="3">
    <source>
        <dbReference type="EMBL" id="PAV17594.1"/>
    </source>
</evidence>
<dbReference type="InterPro" id="IPR047088">
    <property type="entry name" value="ORC5_C"/>
</dbReference>
<gene>
    <name evidence="3" type="ORF">PNOK_0608000</name>
</gene>
<dbReference type="PANTHER" id="PTHR12705:SF0">
    <property type="entry name" value="ORIGIN RECOGNITION COMPLEX SUBUNIT 5"/>
    <property type="match status" value="1"/>
</dbReference>
<reference evidence="3 4" key="1">
    <citation type="journal article" date="2017" name="Mol. Ecol.">
        <title>Comparative and population genomic landscape of Phellinus noxius: A hypervariable fungus causing root rot in trees.</title>
        <authorList>
            <person name="Chung C.L."/>
            <person name="Lee T.J."/>
            <person name="Akiba M."/>
            <person name="Lee H.H."/>
            <person name="Kuo T.H."/>
            <person name="Liu D."/>
            <person name="Ke H.M."/>
            <person name="Yokoi T."/>
            <person name="Roa M.B."/>
            <person name="Lu M.J."/>
            <person name="Chang Y.Y."/>
            <person name="Ann P.J."/>
            <person name="Tsai J.N."/>
            <person name="Chen C.Y."/>
            <person name="Tzean S.S."/>
            <person name="Ota Y."/>
            <person name="Hattori T."/>
            <person name="Sahashi N."/>
            <person name="Liou R.F."/>
            <person name="Kikuchi T."/>
            <person name="Tsai I.J."/>
        </authorList>
    </citation>
    <scope>NUCLEOTIDE SEQUENCE [LARGE SCALE GENOMIC DNA]</scope>
    <source>
        <strain evidence="3 4">FFPRI411160</strain>
    </source>
</reference>
<dbReference type="STRING" id="2282107.A0A286UDI9"/>
<dbReference type="Proteomes" id="UP000217199">
    <property type="component" value="Unassembled WGS sequence"/>
</dbReference>
<protein>
    <submittedName>
        <fullName evidence="3">Origin recognition subunit 5</fullName>
    </submittedName>
</protein>
<evidence type="ECO:0000259" key="2">
    <source>
        <dbReference type="Pfam" id="PF14630"/>
    </source>
</evidence>
<dbReference type="Pfam" id="PF14630">
    <property type="entry name" value="ORC5_C"/>
    <property type="match status" value="1"/>
</dbReference>
<comment type="caution">
    <text evidence="3">The sequence shown here is derived from an EMBL/GenBank/DDBJ whole genome shotgun (WGS) entry which is preliminary data.</text>
</comment>
<dbReference type="PANTHER" id="PTHR12705">
    <property type="entry name" value="ORIGIN RECOGNITION COMPLEX SUBUNIT 5"/>
    <property type="match status" value="1"/>
</dbReference>
<dbReference type="EMBL" id="NBII01000006">
    <property type="protein sequence ID" value="PAV17594.1"/>
    <property type="molecule type" value="Genomic_DNA"/>
</dbReference>
<dbReference type="AlphaFoldDB" id="A0A286UDI9"/>
<sequence length="488" mass="54242">MSLPFELKLLLLAKSPSFIYIKDFSNNTSRPRDLLQDAKKLVDNSSGPIIRIKLAFVNAIAAFSQRILFDTLLNSFLQQLSIPNTCHSSRVEFVKLITPLTKIAELTNTDTKVIFVSDTDWETLTPTSGTIFDPYKINLSSPSEESIIVGICNSFPSSDEEKGLYHPVLKPLFRHFVEHVYGVCSPFLASDADEATEIAYIVAARWPGFVEPVLDEWKQLEISKSNGEIELEEEDIYQAPTEEARIRLMRHFTPSLTNALEALYPRDMSAAEWGWKKASNNITDIDSTNSHNEEVEEVPSEGAVKSASLEMNLSRTSCFVALAAFLASYNPAKTDYRMFARGADANTRRKRRGGGTRGGRGRGSAIAKIPQRLLGPQAFSLDRLTAILGSLLREYDEKPMSADEEGMDDARAEEDVYHVFTLSSIRDLCSQHILLTNNPATASSLEKPEKIDGHALMLRCGSAFGAEEARKVARRLGIPLGELLWEGN</sequence>
<organism evidence="3 4">
    <name type="scientific">Pyrrhoderma noxium</name>
    <dbReference type="NCBI Taxonomy" id="2282107"/>
    <lineage>
        <taxon>Eukaryota</taxon>
        <taxon>Fungi</taxon>
        <taxon>Dikarya</taxon>
        <taxon>Basidiomycota</taxon>
        <taxon>Agaricomycotina</taxon>
        <taxon>Agaricomycetes</taxon>
        <taxon>Hymenochaetales</taxon>
        <taxon>Hymenochaetaceae</taxon>
        <taxon>Pyrrhoderma</taxon>
    </lineage>
</organism>
<dbReference type="InParanoid" id="A0A286UDI9"/>